<proteinExistence type="predicted"/>
<feature type="transmembrane region" description="Helical" evidence="1">
    <location>
        <begin position="7"/>
        <end position="27"/>
    </location>
</feature>
<keyword evidence="1" id="KW-0472">Membrane</keyword>
<name>X1L7U1_9ZZZZ</name>
<comment type="caution">
    <text evidence="2">The sequence shown here is derived from an EMBL/GenBank/DDBJ whole genome shotgun (WGS) entry which is preliminary data.</text>
</comment>
<feature type="transmembrane region" description="Helical" evidence="1">
    <location>
        <begin position="134"/>
        <end position="159"/>
    </location>
</feature>
<feature type="non-terminal residue" evidence="2">
    <location>
        <position position="169"/>
    </location>
</feature>
<dbReference type="EMBL" id="BARV01002177">
    <property type="protein sequence ID" value="GAH90238.1"/>
    <property type="molecule type" value="Genomic_DNA"/>
</dbReference>
<accession>X1L7U1</accession>
<keyword evidence="1" id="KW-1133">Transmembrane helix</keyword>
<gene>
    <name evidence="2" type="ORF">S06H3_05777</name>
</gene>
<evidence type="ECO:0000256" key="1">
    <source>
        <dbReference type="SAM" id="Phobius"/>
    </source>
</evidence>
<dbReference type="AlphaFoldDB" id="X1L7U1"/>
<sequence>MSMTTLKYWRLIIPGIFILLLILLVTTENFTELSESIKPLTNFQLKEIPSIAAVVVFGVLYYIAKFRNILWNPYYKRVQNNIKNTLLSPFIQRLDSQQEDYLKDGRKLMIIFYHFVDNDNSLSEKAKRVRFNGLIWSSTVDLTFIAACGSLIFWFKLIIEKNSYNLWMA</sequence>
<evidence type="ECO:0000313" key="2">
    <source>
        <dbReference type="EMBL" id="GAH90238.1"/>
    </source>
</evidence>
<protein>
    <submittedName>
        <fullName evidence="2">Uncharacterized protein</fullName>
    </submittedName>
</protein>
<reference evidence="2" key="1">
    <citation type="journal article" date="2014" name="Front. Microbiol.">
        <title>High frequency of phylogenetically diverse reductive dehalogenase-homologous genes in deep subseafloor sedimentary metagenomes.</title>
        <authorList>
            <person name="Kawai M."/>
            <person name="Futagami T."/>
            <person name="Toyoda A."/>
            <person name="Takaki Y."/>
            <person name="Nishi S."/>
            <person name="Hori S."/>
            <person name="Arai W."/>
            <person name="Tsubouchi T."/>
            <person name="Morono Y."/>
            <person name="Uchiyama I."/>
            <person name="Ito T."/>
            <person name="Fujiyama A."/>
            <person name="Inagaki F."/>
            <person name="Takami H."/>
        </authorList>
    </citation>
    <scope>NUCLEOTIDE SEQUENCE</scope>
    <source>
        <strain evidence="2">Expedition CK06-06</strain>
    </source>
</reference>
<keyword evidence="1" id="KW-0812">Transmembrane</keyword>
<organism evidence="2">
    <name type="scientific">marine sediment metagenome</name>
    <dbReference type="NCBI Taxonomy" id="412755"/>
    <lineage>
        <taxon>unclassified sequences</taxon>
        <taxon>metagenomes</taxon>
        <taxon>ecological metagenomes</taxon>
    </lineage>
</organism>
<feature type="transmembrane region" description="Helical" evidence="1">
    <location>
        <begin position="47"/>
        <end position="64"/>
    </location>
</feature>